<keyword evidence="2" id="KW-1185">Reference proteome</keyword>
<dbReference type="Proteomes" id="UP000267821">
    <property type="component" value="Unassembled WGS sequence"/>
</dbReference>
<proteinExistence type="predicted"/>
<name>A0A3N4M120_9PEZI</name>
<accession>A0A3N4M120</accession>
<dbReference type="AlphaFoldDB" id="A0A3N4M120"/>
<dbReference type="EMBL" id="ML121533">
    <property type="protein sequence ID" value="RPB26631.1"/>
    <property type="molecule type" value="Genomic_DNA"/>
</dbReference>
<sequence>MSVTGFSSSPAEFDDETRHIVAPSACSEHHLHHHHHREALLNGLIKEYLGWR</sequence>
<gene>
    <name evidence="1" type="ORF">L211DRAFT_834974</name>
</gene>
<evidence type="ECO:0000313" key="2">
    <source>
        <dbReference type="Proteomes" id="UP000267821"/>
    </source>
</evidence>
<organism evidence="1 2">
    <name type="scientific">Terfezia boudieri ATCC MYA-4762</name>
    <dbReference type="NCBI Taxonomy" id="1051890"/>
    <lineage>
        <taxon>Eukaryota</taxon>
        <taxon>Fungi</taxon>
        <taxon>Dikarya</taxon>
        <taxon>Ascomycota</taxon>
        <taxon>Pezizomycotina</taxon>
        <taxon>Pezizomycetes</taxon>
        <taxon>Pezizales</taxon>
        <taxon>Pezizaceae</taxon>
        <taxon>Terfezia</taxon>
    </lineage>
</organism>
<evidence type="ECO:0000313" key="1">
    <source>
        <dbReference type="EMBL" id="RPB26631.1"/>
    </source>
</evidence>
<protein>
    <submittedName>
        <fullName evidence="1">Uncharacterized protein</fullName>
    </submittedName>
</protein>
<reference evidence="1 2" key="1">
    <citation type="journal article" date="2018" name="Nat. Ecol. Evol.">
        <title>Pezizomycetes genomes reveal the molecular basis of ectomycorrhizal truffle lifestyle.</title>
        <authorList>
            <person name="Murat C."/>
            <person name="Payen T."/>
            <person name="Noel B."/>
            <person name="Kuo A."/>
            <person name="Morin E."/>
            <person name="Chen J."/>
            <person name="Kohler A."/>
            <person name="Krizsan K."/>
            <person name="Balestrini R."/>
            <person name="Da Silva C."/>
            <person name="Montanini B."/>
            <person name="Hainaut M."/>
            <person name="Levati E."/>
            <person name="Barry K.W."/>
            <person name="Belfiori B."/>
            <person name="Cichocki N."/>
            <person name="Clum A."/>
            <person name="Dockter R.B."/>
            <person name="Fauchery L."/>
            <person name="Guy J."/>
            <person name="Iotti M."/>
            <person name="Le Tacon F."/>
            <person name="Lindquist E.A."/>
            <person name="Lipzen A."/>
            <person name="Malagnac F."/>
            <person name="Mello A."/>
            <person name="Molinier V."/>
            <person name="Miyauchi S."/>
            <person name="Poulain J."/>
            <person name="Riccioni C."/>
            <person name="Rubini A."/>
            <person name="Sitrit Y."/>
            <person name="Splivallo R."/>
            <person name="Traeger S."/>
            <person name="Wang M."/>
            <person name="Zifcakova L."/>
            <person name="Wipf D."/>
            <person name="Zambonelli A."/>
            <person name="Paolocci F."/>
            <person name="Nowrousian M."/>
            <person name="Ottonello S."/>
            <person name="Baldrian P."/>
            <person name="Spatafora J.W."/>
            <person name="Henrissat B."/>
            <person name="Nagy L.G."/>
            <person name="Aury J.M."/>
            <person name="Wincker P."/>
            <person name="Grigoriev I.V."/>
            <person name="Bonfante P."/>
            <person name="Martin F.M."/>
        </authorList>
    </citation>
    <scope>NUCLEOTIDE SEQUENCE [LARGE SCALE GENOMIC DNA]</scope>
    <source>
        <strain evidence="1 2">ATCC MYA-4762</strain>
    </source>
</reference>
<dbReference type="InParanoid" id="A0A3N4M120"/>